<proteinExistence type="predicted"/>
<protein>
    <recommendedName>
        <fullName evidence="4">DUF2946 domain-containing protein</fullName>
    </recommendedName>
</protein>
<reference evidence="2 3" key="1">
    <citation type="submission" date="2023-08" db="EMBL/GenBank/DDBJ databases">
        <authorList>
            <person name="Roldan D.M."/>
            <person name="Menes R.J."/>
        </authorList>
    </citation>
    <scope>NUCLEOTIDE SEQUENCE [LARGE SCALE GENOMIC DNA]</scope>
    <source>
        <strain evidence="2 3">CCM 2812</strain>
    </source>
</reference>
<evidence type="ECO:0000313" key="3">
    <source>
        <dbReference type="Proteomes" id="UP001235760"/>
    </source>
</evidence>
<accession>A0ABT9FZU2</accession>
<evidence type="ECO:0008006" key="4">
    <source>
        <dbReference type="Google" id="ProtNLM"/>
    </source>
</evidence>
<evidence type="ECO:0000256" key="1">
    <source>
        <dbReference type="SAM" id="Phobius"/>
    </source>
</evidence>
<keyword evidence="1" id="KW-1133">Transmembrane helix</keyword>
<keyword evidence="3" id="KW-1185">Reference proteome</keyword>
<keyword evidence="1" id="KW-0472">Membrane</keyword>
<dbReference type="Proteomes" id="UP001235760">
    <property type="component" value="Unassembled WGS sequence"/>
</dbReference>
<organism evidence="2 3">
    <name type="scientific">Leptothrix discophora</name>
    <dbReference type="NCBI Taxonomy" id="89"/>
    <lineage>
        <taxon>Bacteria</taxon>
        <taxon>Pseudomonadati</taxon>
        <taxon>Pseudomonadota</taxon>
        <taxon>Betaproteobacteria</taxon>
        <taxon>Burkholderiales</taxon>
        <taxon>Sphaerotilaceae</taxon>
        <taxon>Leptothrix</taxon>
    </lineage>
</organism>
<sequence length="135" mass="13949">MPRHGAVPSARGWLRAWLIVLALLWSGAMPGWGLVLQGSSGLAPSDLSDWCATAVPDRGDTGLPATDGTGLPALEHGQVHCALCLGAATLPDLPVVAVPAVRPVIGPGWTLTIDPARQGLQPWRQPHPRGPPASA</sequence>
<dbReference type="EMBL" id="JAUZEE010000001">
    <property type="protein sequence ID" value="MDP4299685.1"/>
    <property type="molecule type" value="Genomic_DNA"/>
</dbReference>
<dbReference type="Pfam" id="PF11162">
    <property type="entry name" value="DUF2946"/>
    <property type="match status" value="1"/>
</dbReference>
<dbReference type="InterPro" id="IPR021333">
    <property type="entry name" value="DUF2946"/>
</dbReference>
<feature type="transmembrane region" description="Helical" evidence="1">
    <location>
        <begin position="12"/>
        <end position="35"/>
    </location>
</feature>
<gene>
    <name evidence="2" type="ORF">Q8X39_03485</name>
</gene>
<name>A0ABT9FZU2_LEPDI</name>
<dbReference type="RefSeq" id="WP_305748217.1">
    <property type="nucleotide sequence ID" value="NZ_JAUZEE010000001.1"/>
</dbReference>
<keyword evidence="1" id="KW-0812">Transmembrane</keyword>
<comment type="caution">
    <text evidence="2">The sequence shown here is derived from an EMBL/GenBank/DDBJ whole genome shotgun (WGS) entry which is preliminary data.</text>
</comment>
<evidence type="ECO:0000313" key="2">
    <source>
        <dbReference type="EMBL" id="MDP4299685.1"/>
    </source>
</evidence>